<protein>
    <submittedName>
        <fullName evidence="1">Uncharacterized protein</fullName>
    </submittedName>
</protein>
<comment type="caution">
    <text evidence="1">The sequence shown here is derived from an EMBL/GenBank/DDBJ whole genome shotgun (WGS) entry which is preliminary data.</text>
</comment>
<evidence type="ECO:0000313" key="1">
    <source>
        <dbReference type="EMBL" id="KAA6349842.1"/>
    </source>
</evidence>
<reference evidence="1" key="1">
    <citation type="submission" date="2019-03" db="EMBL/GenBank/DDBJ databases">
        <title>Single cell metagenomics reveals metabolic interactions within the superorganism composed of flagellate Streblomastix strix and complex community of Bacteroidetes bacteria on its surface.</title>
        <authorList>
            <person name="Treitli S.C."/>
            <person name="Kolisko M."/>
            <person name="Husnik F."/>
            <person name="Keeling P."/>
            <person name="Hampl V."/>
        </authorList>
    </citation>
    <scope>NUCLEOTIDE SEQUENCE</scope>
    <source>
        <strain evidence="1">STM</strain>
    </source>
</reference>
<accession>A0A5J4SVM2</accession>
<dbReference type="AlphaFoldDB" id="A0A5J4SVM2"/>
<organism evidence="1">
    <name type="scientific">termite gut metagenome</name>
    <dbReference type="NCBI Taxonomy" id="433724"/>
    <lineage>
        <taxon>unclassified sequences</taxon>
        <taxon>metagenomes</taxon>
        <taxon>organismal metagenomes</taxon>
    </lineage>
</organism>
<name>A0A5J4SVM2_9ZZZZ</name>
<proteinExistence type="predicted"/>
<gene>
    <name evidence="1" type="ORF">EZS27_002738</name>
</gene>
<sequence>MFIQNENFTNEVMGMCSFRINIITERFSHCGGFFLLCTAFYEKKLLYMNITI</sequence>
<dbReference type="EMBL" id="SNRY01000038">
    <property type="protein sequence ID" value="KAA6349842.1"/>
    <property type="molecule type" value="Genomic_DNA"/>
</dbReference>